<sequence>HTSIGWNFKMPDPNAALGLSQLKRIESIIATKNKIAKYYQVSLEKINEIQPPIVKEYNLHTFMLYSILTKDLKQREEIKNTLADKGIESRINFPSVHLQPIYKQMFGFQSGSFPISENLSDRILGLPIFFSMKEEQQDQIVNVIREIVK</sequence>
<proteinExistence type="predicted"/>
<feature type="non-terminal residue" evidence="1">
    <location>
        <position position="1"/>
    </location>
</feature>
<accession>A0A381YZL7</accession>
<dbReference type="Gene3D" id="3.40.640.10">
    <property type="entry name" value="Type I PLP-dependent aspartate aminotransferase-like (Major domain)"/>
    <property type="match status" value="1"/>
</dbReference>
<dbReference type="Pfam" id="PF01041">
    <property type="entry name" value="DegT_DnrJ_EryC1"/>
    <property type="match status" value="1"/>
</dbReference>
<dbReference type="PANTHER" id="PTHR30244:SF34">
    <property type="entry name" value="DTDP-4-AMINO-4,6-DIDEOXYGALACTOSE TRANSAMINASE"/>
    <property type="match status" value="1"/>
</dbReference>
<dbReference type="SUPFAM" id="SSF53383">
    <property type="entry name" value="PLP-dependent transferases"/>
    <property type="match status" value="1"/>
</dbReference>
<evidence type="ECO:0000313" key="1">
    <source>
        <dbReference type="EMBL" id="SVA82033.1"/>
    </source>
</evidence>
<evidence type="ECO:0008006" key="2">
    <source>
        <dbReference type="Google" id="ProtNLM"/>
    </source>
</evidence>
<dbReference type="GO" id="GO:0008483">
    <property type="term" value="F:transaminase activity"/>
    <property type="evidence" value="ECO:0007669"/>
    <property type="project" value="TreeGrafter"/>
</dbReference>
<dbReference type="PANTHER" id="PTHR30244">
    <property type="entry name" value="TRANSAMINASE"/>
    <property type="match status" value="1"/>
</dbReference>
<protein>
    <recommendedName>
        <fullName evidence="2">DegT/DnrJ/EryC1/StrS aminotransferase family protein</fullName>
    </recommendedName>
</protein>
<reference evidence="1" key="1">
    <citation type="submission" date="2018-05" db="EMBL/GenBank/DDBJ databases">
        <authorList>
            <person name="Lanie J.A."/>
            <person name="Ng W.-L."/>
            <person name="Kazmierczak K.M."/>
            <person name="Andrzejewski T.M."/>
            <person name="Davidsen T.M."/>
            <person name="Wayne K.J."/>
            <person name="Tettelin H."/>
            <person name="Glass J.I."/>
            <person name="Rusch D."/>
            <person name="Podicherti R."/>
            <person name="Tsui H.-C.T."/>
            <person name="Winkler M.E."/>
        </authorList>
    </citation>
    <scope>NUCLEOTIDE SEQUENCE</scope>
</reference>
<dbReference type="InterPro" id="IPR015424">
    <property type="entry name" value="PyrdxlP-dep_Trfase"/>
</dbReference>
<organism evidence="1">
    <name type="scientific">marine metagenome</name>
    <dbReference type="NCBI Taxonomy" id="408172"/>
    <lineage>
        <taxon>unclassified sequences</taxon>
        <taxon>metagenomes</taxon>
        <taxon>ecological metagenomes</taxon>
    </lineage>
</organism>
<dbReference type="GO" id="GO:0030170">
    <property type="term" value="F:pyridoxal phosphate binding"/>
    <property type="evidence" value="ECO:0007669"/>
    <property type="project" value="TreeGrafter"/>
</dbReference>
<dbReference type="EMBL" id="UINC01019380">
    <property type="protein sequence ID" value="SVA82033.1"/>
    <property type="molecule type" value="Genomic_DNA"/>
</dbReference>
<gene>
    <name evidence="1" type="ORF">METZ01_LOCUS134887</name>
</gene>
<name>A0A381YZL7_9ZZZZ</name>
<dbReference type="InterPro" id="IPR000653">
    <property type="entry name" value="DegT/StrS_aminotransferase"/>
</dbReference>
<dbReference type="AlphaFoldDB" id="A0A381YZL7"/>
<dbReference type="InterPro" id="IPR015421">
    <property type="entry name" value="PyrdxlP-dep_Trfase_major"/>
</dbReference>
<dbReference type="GO" id="GO:0000271">
    <property type="term" value="P:polysaccharide biosynthetic process"/>
    <property type="evidence" value="ECO:0007669"/>
    <property type="project" value="TreeGrafter"/>
</dbReference>